<reference evidence="1" key="1">
    <citation type="submission" date="2018-11" db="EMBL/GenBank/DDBJ databases">
        <authorList>
            <consortium name="Pathogen Informatics"/>
        </authorList>
    </citation>
    <scope>NUCLEOTIDE SEQUENCE</scope>
</reference>
<comment type="caution">
    <text evidence="1">The sequence shown here is derived from an EMBL/GenBank/DDBJ whole genome shotgun (WGS) entry which is preliminary data.</text>
</comment>
<dbReference type="AlphaFoldDB" id="A0A448WSU9"/>
<keyword evidence="2" id="KW-1185">Reference proteome</keyword>
<protein>
    <submittedName>
        <fullName evidence="1">Uncharacterized protein</fullName>
    </submittedName>
</protein>
<gene>
    <name evidence="1" type="ORF">PXEA_LOCUS12808</name>
</gene>
<proteinExistence type="predicted"/>
<dbReference type="EMBL" id="CAAALY010041318">
    <property type="protein sequence ID" value="VEL19368.1"/>
    <property type="molecule type" value="Genomic_DNA"/>
</dbReference>
<sequence>MAKDTSESASEPEDSRSALLHKPTVLVPKVRVIPTAFLKTSDTVVPDLYLPLIHKEFDLIQPRISKIGMIHIANKYGLVSMTKGLRVI</sequence>
<accession>A0A448WSU9</accession>
<dbReference type="Proteomes" id="UP000784294">
    <property type="component" value="Unassembled WGS sequence"/>
</dbReference>
<evidence type="ECO:0000313" key="1">
    <source>
        <dbReference type="EMBL" id="VEL19368.1"/>
    </source>
</evidence>
<evidence type="ECO:0000313" key="2">
    <source>
        <dbReference type="Proteomes" id="UP000784294"/>
    </source>
</evidence>
<name>A0A448WSU9_9PLAT</name>
<organism evidence="1 2">
    <name type="scientific">Protopolystoma xenopodis</name>
    <dbReference type="NCBI Taxonomy" id="117903"/>
    <lineage>
        <taxon>Eukaryota</taxon>
        <taxon>Metazoa</taxon>
        <taxon>Spiralia</taxon>
        <taxon>Lophotrochozoa</taxon>
        <taxon>Platyhelminthes</taxon>
        <taxon>Monogenea</taxon>
        <taxon>Polyopisthocotylea</taxon>
        <taxon>Polystomatidea</taxon>
        <taxon>Polystomatidae</taxon>
        <taxon>Protopolystoma</taxon>
    </lineage>
</organism>